<dbReference type="Proteomes" id="UP000481339">
    <property type="component" value="Unassembled WGS sequence"/>
</dbReference>
<comment type="catalytic activity">
    <reaction evidence="15">
        <text>[GlcNAc-(1-&gt;4)-Mur2Ac(oyl-L-Ala-gamma-D-Glu-L-Lys-D-Ala-D-Ala)](n)-di-trans,octa-cis-undecaprenyl diphosphate + beta-D-GlcNAc-(1-&gt;4)-Mur2Ac(oyl-L-Ala-gamma-D-Glu-L-Lys-D-Ala-D-Ala)-di-trans,octa-cis-undecaprenyl diphosphate = [GlcNAc-(1-&gt;4)-Mur2Ac(oyl-L-Ala-gamma-D-Glu-L-Lys-D-Ala-D-Ala)](n+1)-di-trans,octa-cis-undecaprenyl diphosphate + di-trans,octa-cis-undecaprenyl diphosphate + H(+)</text>
        <dbReference type="Rhea" id="RHEA:23708"/>
        <dbReference type="Rhea" id="RHEA-COMP:9602"/>
        <dbReference type="Rhea" id="RHEA-COMP:9603"/>
        <dbReference type="ChEBI" id="CHEBI:15378"/>
        <dbReference type="ChEBI" id="CHEBI:58405"/>
        <dbReference type="ChEBI" id="CHEBI:60033"/>
        <dbReference type="ChEBI" id="CHEBI:78435"/>
        <dbReference type="EC" id="2.4.99.28"/>
    </reaction>
</comment>
<dbReference type="GO" id="GO:0032153">
    <property type="term" value="C:cell division site"/>
    <property type="evidence" value="ECO:0007669"/>
    <property type="project" value="TreeGrafter"/>
</dbReference>
<feature type="compositionally biased region" description="Low complexity" evidence="17">
    <location>
        <begin position="397"/>
        <end position="412"/>
    </location>
</feature>
<keyword evidence="6" id="KW-0573">Peptidoglycan synthesis</keyword>
<evidence type="ECO:0000256" key="8">
    <source>
        <dbReference type="ARBA" id="ARBA00023136"/>
    </source>
</evidence>
<accession>A0A7C8FTH2</accession>
<gene>
    <name evidence="19" type="ORF">F8O02_03775</name>
</gene>
<evidence type="ECO:0000256" key="15">
    <source>
        <dbReference type="ARBA" id="ARBA00049902"/>
    </source>
</evidence>
<sequence>MTARAVRMHLPRGRGRMTRSFGTLLGVVTLLLGLGLMMVLSASSIDSYNSSRDFFGQFSKQAFIAVLAWPGMIVLSRMPQRTLRRVATPAYLVTLAMQAIVVTTGLGSSGGGNRNWLSIGGFTLQPSEFIKLTMVVWLARVMGEEPERLVDPRFFFRRVFLGVAGAVLLVALGHDMGTAVVIVLIAFGCWLVGRVPMRFLGLIGVVGGVLAAFGVLLSANRLSRVASWASAGDCTDYMGTCWQTTHGTWALAAGGVLGVGLGNSKSKWAWLPEAENDFIFAIIGEELGLIGAIVVILLYVALAVLLVRLIGRRAADPFDQIVLAGALVWVVGQAFINIAVVLGFLPVLGVPLPLVSYGGSSLLATMLMLGVVLGVADRDRPPVAVVGAGLASGGRSGASQRRPRPAAGRATGTRGGGTASATRLGRARDASGATRVGAGAVRASARGTVTVRGGRR</sequence>
<feature type="transmembrane region" description="Helical" evidence="18">
    <location>
        <begin position="159"/>
        <end position="192"/>
    </location>
</feature>
<dbReference type="GO" id="GO:0008360">
    <property type="term" value="P:regulation of cell shape"/>
    <property type="evidence" value="ECO:0007669"/>
    <property type="project" value="UniProtKB-KW"/>
</dbReference>
<dbReference type="GO" id="GO:0051301">
    <property type="term" value="P:cell division"/>
    <property type="evidence" value="ECO:0007669"/>
    <property type="project" value="UniProtKB-KW"/>
</dbReference>
<reference evidence="19 20" key="1">
    <citation type="submission" date="2019-09" db="EMBL/GenBank/DDBJ databases">
        <title>Phylogeny of genus Pseudoclavibacter and closely related genus.</title>
        <authorList>
            <person name="Li Y."/>
        </authorList>
    </citation>
    <scope>NUCLEOTIDE SEQUENCE [LARGE SCALE GENOMIC DNA]</scope>
    <source>
        <strain evidence="19 20">JCM 16921</strain>
    </source>
</reference>
<feature type="transmembrane region" description="Helical" evidence="18">
    <location>
        <begin position="90"/>
        <end position="108"/>
    </location>
</feature>
<keyword evidence="4 18" id="KW-0812">Transmembrane</keyword>
<dbReference type="OrthoDB" id="9768187at2"/>
<feature type="transmembrane region" description="Helical" evidence="18">
    <location>
        <begin position="321"/>
        <end position="348"/>
    </location>
</feature>
<evidence type="ECO:0000313" key="20">
    <source>
        <dbReference type="Proteomes" id="UP000481339"/>
    </source>
</evidence>
<feature type="transmembrane region" description="Helical" evidence="18">
    <location>
        <begin position="199"/>
        <end position="219"/>
    </location>
</feature>
<feature type="transmembrane region" description="Helical" evidence="18">
    <location>
        <begin position="354"/>
        <end position="376"/>
    </location>
</feature>
<organism evidence="19 20">
    <name type="scientific">Pseudoclavibacter caeni</name>
    <dbReference type="NCBI Taxonomy" id="908846"/>
    <lineage>
        <taxon>Bacteria</taxon>
        <taxon>Bacillati</taxon>
        <taxon>Actinomycetota</taxon>
        <taxon>Actinomycetes</taxon>
        <taxon>Micrococcales</taxon>
        <taxon>Microbacteriaceae</taxon>
        <taxon>Pseudoclavibacter</taxon>
    </lineage>
</organism>
<feature type="region of interest" description="Disordered" evidence="17">
    <location>
        <begin position="391"/>
        <end position="456"/>
    </location>
</feature>
<dbReference type="Pfam" id="PF01098">
    <property type="entry name" value="FTSW_RODA_SPOVE"/>
    <property type="match status" value="1"/>
</dbReference>
<dbReference type="PANTHER" id="PTHR30474:SF2">
    <property type="entry name" value="PEPTIDOGLYCAN GLYCOSYLTRANSFERASE FTSW-RELATED"/>
    <property type="match status" value="1"/>
</dbReference>
<dbReference type="GO" id="GO:0005886">
    <property type="term" value="C:plasma membrane"/>
    <property type="evidence" value="ECO:0007669"/>
    <property type="project" value="TreeGrafter"/>
</dbReference>
<comment type="subcellular location">
    <subcellularLocation>
        <location evidence="1">Membrane</location>
        <topology evidence="1">Multi-pass membrane protein</topology>
    </subcellularLocation>
</comment>
<comment type="function">
    <text evidence="16">Peptidoglycan polymerase that is essential for cell division.</text>
</comment>
<dbReference type="EMBL" id="WBKA01000002">
    <property type="protein sequence ID" value="KAB1632982.1"/>
    <property type="molecule type" value="Genomic_DNA"/>
</dbReference>
<dbReference type="AlphaFoldDB" id="A0A7C8FTH2"/>
<evidence type="ECO:0000256" key="11">
    <source>
        <dbReference type="ARBA" id="ARBA00038053"/>
    </source>
</evidence>
<proteinExistence type="inferred from homology"/>
<keyword evidence="20" id="KW-1185">Reference proteome</keyword>
<evidence type="ECO:0000256" key="1">
    <source>
        <dbReference type="ARBA" id="ARBA00004141"/>
    </source>
</evidence>
<dbReference type="InterPro" id="IPR001182">
    <property type="entry name" value="FtsW/RodA"/>
</dbReference>
<comment type="caution">
    <text evidence="19">The sequence shown here is derived from an EMBL/GenBank/DDBJ whole genome shotgun (WGS) entry which is preliminary data.</text>
</comment>
<evidence type="ECO:0000256" key="17">
    <source>
        <dbReference type="SAM" id="MobiDB-lite"/>
    </source>
</evidence>
<keyword evidence="2" id="KW-0328">Glycosyltransferase</keyword>
<evidence type="ECO:0000256" key="6">
    <source>
        <dbReference type="ARBA" id="ARBA00022984"/>
    </source>
</evidence>
<evidence type="ECO:0000256" key="14">
    <source>
        <dbReference type="ARBA" id="ARBA00044770"/>
    </source>
</evidence>
<name>A0A7C8FTH2_9MICO</name>
<dbReference type="GO" id="GO:0008955">
    <property type="term" value="F:peptidoglycan glycosyltransferase activity"/>
    <property type="evidence" value="ECO:0007669"/>
    <property type="project" value="UniProtKB-EC"/>
</dbReference>
<keyword evidence="19" id="KW-0131">Cell cycle</keyword>
<evidence type="ECO:0000256" key="12">
    <source>
        <dbReference type="ARBA" id="ARBA00041185"/>
    </source>
</evidence>
<feature type="transmembrane region" description="Helical" evidence="18">
    <location>
        <begin position="287"/>
        <end position="309"/>
    </location>
</feature>
<protein>
    <recommendedName>
        <fullName evidence="12">Probable peptidoglycan glycosyltransferase FtsW</fullName>
        <ecNumber evidence="14">2.4.99.28</ecNumber>
    </recommendedName>
    <alternativeName>
        <fullName evidence="13">Cell division protein FtsW</fullName>
    </alternativeName>
    <alternativeName>
        <fullName evidence="10">Cell wall polymerase</fullName>
    </alternativeName>
    <alternativeName>
        <fullName evidence="9">Peptidoglycan polymerase</fullName>
    </alternativeName>
</protein>
<feature type="transmembrane region" description="Helical" evidence="18">
    <location>
        <begin position="62"/>
        <end position="78"/>
    </location>
</feature>
<evidence type="ECO:0000256" key="7">
    <source>
        <dbReference type="ARBA" id="ARBA00022989"/>
    </source>
</evidence>
<dbReference type="EC" id="2.4.99.28" evidence="14"/>
<keyword evidence="8 18" id="KW-0472">Membrane</keyword>
<comment type="similarity">
    <text evidence="11">Belongs to the SEDS family. FtsW subfamily.</text>
</comment>
<keyword evidence="3" id="KW-0808">Transferase</keyword>
<evidence type="ECO:0000256" key="13">
    <source>
        <dbReference type="ARBA" id="ARBA00041418"/>
    </source>
</evidence>
<evidence type="ECO:0000256" key="5">
    <source>
        <dbReference type="ARBA" id="ARBA00022960"/>
    </source>
</evidence>
<dbReference type="GO" id="GO:0015648">
    <property type="term" value="F:lipid-linked peptidoglycan transporter activity"/>
    <property type="evidence" value="ECO:0007669"/>
    <property type="project" value="TreeGrafter"/>
</dbReference>
<evidence type="ECO:0000256" key="4">
    <source>
        <dbReference type="ARBA" id="ARBA00022692"/>
    </source>
</evidence>
<evidence type="ECO:0000256" key="9">
    <source>
        <dbReference type="ARBA" id="ARBA00032370"/>
    </source>
</evidence>
<evidence type="ECO:0000313" key="19">
    <source>
        <dbReference type="EMBL" id="KAB1632982.1"/>
    </source>
</evidence>
<evidence type="ECO:0000256" key="16">
    <source>
        <dbReference type="ARBA" id="ARBA00049966"/>
    </source>
</evidence>
<dbReference type="GO" id="GO:0009252">
    <property type="term" value="P:peptidoglycan biosynthetic process"/>
    <property type="evidence" value="ECO:0007669"/>
    <property type="project" value="UniProtKB-KW"/>
</dbReference>
<keyword evidence="19" id="KW-0132">Cell division</keyword>
<evidence type="ECO:0000256" key="3">
    <source>
        <dbReference type="ARBA" id="ARBA00022679"/>
    </source>
</evidence>
<evidence type="ECO:0000256" key="18">
    <source>
        <dbReference type="SAM" id="Phobius"/>
    </source>
</evidence>
<feature type="compositionally biased region" description="Low complexity" evidence="17">
    <location>
        <begin position="419"/>
        <end position="456"/>
    </location>
</feature>
<keyword evidence="7 18" id="KW-1133">Transmembrane helix</keyword>
<evidence type="ECO:0000256" key="10">
    <source>
        <dbReference type="ARBA" id="ARBA00033270"/>
    </source>
</evidence>
<dbReference type="PANTHER" id="PTHR30474">
    <property type="entry name" value="CELL CYCLE PROTEIN"/>
    <property type="match status" value="1"/>
</dbReference>
<feature type="transmembrane region" description="Helical" evidence="18">
    <location>
        <begin position="21"/>
        <end position="42"/>
    </location>
</feature>
<evidence type="ECO:0000256" key="2">
    <source>
        <dbReference type="ARBA" id="ARBA00022676"/>
    </source>
</evidence>
<keyword evidence="5" id="KW-0133">Cell shape</keyword>